<comment type="caution">
    <text evidence="2">The sequence shown here is derived from an EMBL/GenBank/DDBJ whole genome shotgun (WGS) entry which is preliminary data.</text>
</comment>
<keyword evidence="1" id="KW-1133">Transmembrane helix</keyword>
<accession>A0AAD4YDK9</accession>
<keyword evidence="1" id="KW-0472">Membrane</keyword>
<reference evidence="2" key="1">
    <citation type="submission" date="2022-03" db="EMBL/GenBank/DDBJ databases">
        <title>Genomic analyses of argali, domestic sheep and their hybrids provide insights into chromosomal evolution, heterosis and genetic basis of agronomic traits.</title>
        <authorList>
            <person name="Li M."/>
        </authorList>
    </citation>
    <scope>NUCLEOTIDE SEQUENCE</scope>
    <source>
        <strain evidence="2">CAU-MHL-2022a</strain>
        <tissue evidence="2">Skin</tissue>
    </source>
</reference>
<dbReference type="Proteomes" id="UP001214576">
    <property type="component" value="Unassembled WGS sequence"/>
</dbReference>
<dbReference type="EMBL" id="JAKZEL010000005">
    <property type="protein sequence ID" value="KAI4543372.1"/>
    <property type="molecule type" value="Genomic_DNA"/>
</dbReference>
<organism evidence="2 3">
    <name type="scientific">Ovis ammon polii</name>
    <dbReference type="NCBI Taxonomy" id="230172"/>
    <lineage>
        <taxon>Eukaryota</taxon>
        <taxon>Metazoa</taxon>
        <taxon>Chordata</taxon>
        <taxon>Craniata</taxon>
        <taxon>Vertebrata</taxon>
        <taxon>Euteleostomi</taxon>
        <taxon>Mammalia</taxon>
        <taxon>Eutheria</taxon>
        <taxon>Laurasiatheria</taxon>
        <taxon>Artiodactyla</taxon>
        <taxon>Ruminantia</taxon>
        <taxon>Pecora</taxon>
        <taxon>Bovidae</taxon>
        <taxon>Caprinae</taxon>
        <taxon>Ovis</taxon>
    </lineage>
</organism>
<proteinExistence type="predicted"/>
<protein>
    <submittedName>
        <fullName evidence="2">Uncharacterized protein</fullName>
    </submittedName>
</protein>
<gene>
    <name evidence="2" type="ORF">MG293_006166</name>
</gene>
<name>A0AAD4YDK9_OVIAM</name>
<evidence type="ECO:0000313" key="2">
    <source>
        <dbReference type="EMBL" id="KAI4543372.1"/>
    </source>
</evidence>
<keyword evidence="3" id="KW-1185">Reference proteome</keyword>
<evidence type="ECO:0000313" key="3">
    <source>
        <dbReference type="Proteomes" id="UP001214576"/>
    </source>
</evidence>
<evidence type="ECO:0000256" key="1">
    <source>
        <dbReference type="SAM" id="Phobius"/>
    </source>
</evidence>
<keyword evidence="1" id="KW-0812">Transmembrane</keyword>
<sequence>MCLSVVLCIGVVNRPDKGPSAQLNKVVALMTALVTLFLSPFIFTFWNEKVQKVTEDTSKRILLRHPAALG</sequence>
<feature type="transmembrane region" description="Helical" evidence="1">
    <location>
        <begin position="26"/>
        <end position="46"/>
    </location>
</feature>
<dbReference type="AlphaFoldDB" id="A0AAD4YDK9"/>